<dbReference type="RefSeq" id="WP_049725858.1">
    <property type="nucleotide sequence ID" value="NZ_CP012154.1"/>
</dbReference>
<evidence type="ECO:0000313" key="2">
    <source>
        <dbReference type="Proteomes" id="UP000066624"/>
    </source>
</evidence>
<sequence length="192" mass="21209">MTESIEHFSNEPVAPESLPDYRDADLNPVVPAYLRHKVATTLAFWGVFLLVALVSPLLPFVDISVSKYPLAGGAIILLLSLLHARLDARHRGWALREHDLVYQSGVIWRRQVILPFARIQHVETLSGPVERWFDLMRVKCFTAGGQSADLVVEGLTSATAGQVRQYLLEQIRDDEPADSSAGPETASDDAHG</sequence>
<dbReference type="PANTHER" id="PTHR34473:SF3">
    <property type="entry name" value="TRANSMEMBRANE PROTEIN-RELATED"/>
    <property type="match status" value="1"/>
</dbReference>
<protein>
    <submittedName>
        <fullName evidence="1">Membrane-flanked domain protein</fullName>
    </submittedName>
</protein>
<name>A0A0K0XX61_9GAMM</name>
<keyword evidence="2" id="KW-1185">Reference proteome</keyword>
<gene>
    <name evidence="1" type="ORF">WM2015_1918</name>
</gene>
<dbReference type="AlphaFoldDB" id="A0A0K0XX61"/>
<dbReference type="OrthoDB" id="1750577at2"/>
<dbReference type="PANTHER" id="PTHR34473">
    <property type="entry name" value="UPF0699 TRANSMEMBRANE PROTEIN YDBS"/>
    <property type="match status" value="1"/>
</dbReference>
<dbReference type="KEGG" id="wma:WM2015_1918"/>
<proteinExistence type="predicted"/>
<dbReference type="Proteomes" id="UP000066624">
    <property type="component" value="Chromosome"/>
</dbReference>
<dbReference type="EMBL" id="CP012154">
    <property type="protein sequence ID" value="AKS42284.1"/>
    <property type="molecule type" value="Genomic_DNA"/>
</dbReference>
<organism evidence="1 2">
    <name type="scientific">Wenzhouxiangella marina</name>
    <dbReference type="NCBI Taxonomy" id="1579979"/>
    <lineage>
        <taxon>Bacteria</taxon>
        <taxon>Pseudomonadati</taxon>
        <taxon>Pseudomonadota</taxon>
        <taxon>Gammaproteobacteria</taxon>
        <taxon>Chromatiales</taxon>
        <taxon>Wenzhouxiangellaceae</taxon>
        <taxon>Wenzhouxiangella</taxon>
    </lineage>
</organism>
<accession>A0A0K0XX61</accession>
<dbReference type="PATRIC" id="fig|1579979.3.peg.1962"/>
<dbReference type="InterPro" id="IPR005182">
    <property type="entry name" value="YdbS-like_PH"/>
</dbReference>
<dbReference type="Pfam" id="PF03703">
    <property type="entry name" value="bPH_2"/>
    <property type="match status" value="1"/>
</dbReference>
<dbReference type="STRING" id="1579979.WM2015_1918"/>
<evidence type="ECO:0000313" key="1">
    <source>
        <dbReference type="EMBL" id="AKS42284.1"/>
    </source>
</evidence>
<reference evidence="1 2" key="1">
    <citation type="submission" date="2015-07" db="EMBL/GenBank/DDBJ databases">
        <authorList>
            <person name="Noorani M."/>
        </authorList>
    </citation>
    <scope>NUCLEOTIDE SEQUENCE [LARGE SCALE GENOMIC DNA]</scope>
    <source>
        <strain evidence="1 2">KCTC 42284</strain>
    </source>
</reference>